<evidence type="ECO:0000313" key="3">
    <source>
        <dbReference type="Proteomes" id="UP000001064"/>
    </source>
</evidence>
<dbReference type="KEGG" id="dpp:DICPUDRAFT_155452"/>
<reference evidence="3" key="1">
    <citation type="journal article" date="2011" name="Genome Biol.">
        <title>Comparative genomics of the social amoebae Dictyostelium discoideum and Dictyostelium purpureum.</title>
        <authorList>
            <consortium name="US DOE Joint Genome Institute (JGI-PGF)"/>
            <person name="Sucgang R."/>
            <person name="Kuo A."/>
            <person name="Tian X."/>
            <person name="Salerno W."/>
            <person name="Parikh A."/>
            <person name="Feasley C.L."/>
            <person name="Dalin E."/>
            <person name="Tu H."/>
            <person name="Huang E."/>
            <person name="Barry K."/>
            <person name="Lindquist E."/>
            <person name="Shapiro H."/>
            <person name="Bruce D."/>
            <person name="Schmutz J."/>
            <person name="Salamov A."/>
            <person name="Fey P."/>
            <person name="Gaudet P."/>
            <person name="Anjard C."/>
            <person name="Babu M.M."/>
            <person name="Basu S."/>
            <person name="Bushmanova Y."/>
            <person name="van der Wel H."/>
            <person name="Katoh-Kurasawa M."/>
            <person name="Dinh C."/>
            <person name="Coutinho P.M."/>
            <person name="Saito T."/>
            <person name="Elias M."/>
            <person name="Schaap P."/>
            <person name="Kay R.R."/>
            <person name="Henrissat B."/>
            <person name="Eichinger L."/>
            <person name="Rivero F."/>
            <person name="Putnam N.H."/>
            <person name="West C.M."/>
            <person name="Loomis W.F."/>
            <person name="Chisholm R.L."/>
            <person name="Shaulsky G."/>
            <person name="Strassmann J.E."/>
            <person name="Queller D.C."/>
            <person name="Kuspa A."/>
            <person name="Grigoriev I.V."/>
        </authorList>
    </citation>
    <scope>NUCLEOTIDE SEQUENCE [LARGE SCALE GENOMIC DNA]</scope>
    <source>
        <strain evidence="3">QSDP1</strain>
    </source>
</reference>
<evidence type="ECO:0000256" key="1">
    <source>
        <dbReference type="SAM" id="MobiDB-lite"/>
    </source>
</evidence>
<dbReference type="Proteomes" id="UP000001064">
    <property type="component" value="Unassembled WGS sequence"/>
</dbReference>
<gene>
    <name evidence="2" type="ORF">DICPUDRAFT_155452</name>
</gene>
<proteinExistence type="predicted"/>
<dbReference type="AlphaFoldDB" id="F0ZU23"/>
<name>F0ZU23_DICPU</name>
<evidence type="ECO:0000313" key="2">
    <source>
        <dbReference type="EMBL" id="EGC32541.1"/>
    </source>
</evidence>
<keyword evidence="3" id="KW-1185">Reference proteome</keyword>
<dbReference type="EMBL" id="GL871187">
    <property type="protein sequence ID" value="EGC32541.1"/>
    <property type="molecule type" value="Genomic_DNA"/>
</dbReference>
<accession>F0ZU23</accession>
<organism evidence="2 3">
    <name type="scientific">Dictyostelium purpureum</name>
    <name type="common">Slime mold</name>
    <dbReference type="NCBI Taxonomy" id="5786"/>
    <lineage>
        <taxon>Eukaryota</taxon>
        <taxon>Amoebozoa</taxon>
        <taxon>Evosea</taxon>
        <taxon>Eumycetozoa</taxon>
        <taxon>Dictyostelia</taxon>
        <taxon>Dictyosteliales</taxon>
        <taxon>Dictyosteliaceae</taxon>
        <taxon>Dictyostelium</taxon>
    </lineage>
</organism>
<feature type="non-terminal residue" evidence="2">
    <location>
        <position position="1"/>
    </location>
</feature>
<dbReference type="GeneID" id="10508786"/>
<dbReference type="VEuPathDB" id="AmoebaDB:DICPUDRAFT_155452"/>
<protein>
    <submittedName>
        <fullName evidence="2">Uncharacterized protein</fullName>
    </submittedName>
</protein>
<sequence>SAKGDTGIKGAIEELVKGILEPFQTQGQTPGFKLRGPATTGAAPPQFKTGC</sequence>
<feature type="region of interest" description="Disordered" evidence="1">
    <location>
        <begin position="25"/>
        <end position="51"/>
    </location>
</feature>
<dbReference type="InParanoid" id="F0ZU23"/>
<dbReference type="RefSeq" id="XP_003290917.1">
    <property type="nucleotide sequence ID" value="XM_003290869.1"/>
</dbReference>